<dbReference type="GO" id="GO:0016592">
    <property type="term" value="C:mediator complex"/>
    <property type="evidence" value="ECO:0007669"/>
    <property type="project" value="InterPro"/>
</dbReference>
<keyword evidence="3" id="KW-0678">Repressor</keyword>
<dbReference type="Pfam" id="PF12145">
    <property type="entry name" value="Med12-LCEWAV"/>
    <property type="match status" value="1"/>
</dbReference>
<dbReference type="InterPro" id="IPR019035">
    <property type="entry name" value="Mediator_Med12"/>
</dbReference>
<evidence type="ECO:0000259" key="9">
    <source>
        <dbReference type="SMART" id="SM01281"/>
    </source>
</evidence>
<feature type="compositionally biased region" description="Polar residues" evidence="8">
    <location>
        <begin position="655"/>
        <end position="672"/>
    </location>
</feature>
<evidence type="ECO:0000256" key="1">
    <source>
        <dbReference type="ARBA" id="ARBA00004123"/>
    </source>
</evidence>
<evidence type="ECO:0000256" key="7">
    <source>
        <dbReference type="ARBA" id="ARBA00023242"/>
    </source>
</evidence>
<feature type="region of interest" description="Disordered" evidence="8">
    <location>
        <begin position="1493"/>
        <end position="1525"/>
    </location>
</feature>
<feature type="region of interest" description="Disordered" evidence="8">
    <location>
        <begin position="716"/>
        <end position="750"/>
    </location>
</feature>
<feature type="region of interest" description="Disordered" evidence="8">
    <location>
        <begin position="1"/>
        <end position="28"/>
    </location>
</feature>
<feature type="region of interest" description="Disordered" evidence="8">
    <location>
        <begin position="655"/>
        <end position="699"/>
    </location>
</feature>
<evidence type="ECO:0000256" key="5">
    <source>
        <dbReference type="ARBA" id="ARBA00023159"/>
    </source>
</evidence>
<feature type="compositionally biased region" description="Basic and acidic residues" evidence="8">
    <location>
        <begin position="724"/>
        <end position="740"/>
    </location>
</feature>
<dbReference type="GO" id="GO:0045944">
    <property type="term" value="P:positive regulation of transcription by RNA polymerase II"/>
    <property type="evidence" value="ECO:0007669"/>
    <property type="project" value="TreeGrafter"/>
</dbReference>
<comment type="subcellular location">
    <subcellularLocation>
        <location evidence="1">Nucleus</location>
    </subcellularLocation>
</comment>
<protein>
    <recommendedName>
        <fullName evidence="9">Mediator complex subunit Med12 domain-containing protein</fullName>
    </recommendedName>
</protein>
<evidence type="ECO:0000313" key="10">
    <source>
        <dbReference type="EMBL" id="JAS36507.1"/>
    </source>
</evidence>
<reference evidence="10" key="1">
    <citation type="submission" date="2015-12" db="EMBL/GenBank/DDBJ databases">
        <title>De novo transcriptome assembly of four potential Pierce s Disease insect vectors from Arizona vineyards.</title>
        <authorList>
            <person name="Tassone E.E."/>
        </authorList>
    </citation>
    <scope>NUCLEOTIDE SEQUENCE</scope>
</reference>
<feature type="non-terminal residue" evidence="10">
    <location>
        <position position="1837"/>
    </location>
</feature>
<feature type="region of interest" description="Disordered" evidence="8">
    <location>
        <begin position="563"/>
        <end position="583"/>
    </location>
</feature>
<evidence type="ECO:0000256" key="2">
    <source>
        <dbReference type="ARBA" id="ARBA00010289"/>
    </source>
</evidence>
<dbReference type="PANTHER" id="PTHR46007:SF11">
    <property type="entry name" value="MEDIATOR OF RNA POLYMERASE II TRANSCRIPTION SUBUNIT 12"/>
    <property type="match status" value="1"/>
</dbReference>
<dbReference type="PANTHER" id="PTHR46007">
    <property type="entry name" value="MEDIATOR OF RNA POLYMERASE II TRANSCRIPTION SUBUNIT 12"/>
    <property type="match status" value="1"/>
</dbReference>
<dbReference type="Pfam" id="PF09497">
    <property type="entry name" value="Med12"/>
    <property type="match status" value="1"/>
</dbReference>
<organism evidence="10">
    <name type="scientific">Clastoptera arizonana</name>
    <name type="common">Arizona spittle bug</name>
    <dbReference type="NCBI Taxonomy" id="38151"/>
    <lineage>
        <taxon>Eukaryota</taxon>
        <taxon>Metazoa</taxon>
        <taxon>Ecdysozoa</taxon>
        <taxon>Arthropoda</taxon>
        <taxon>Hexapoda</taxon>
        <taxon>Insecta</taxon>
        <taxon>Pterygota</taxon>
        <taxon>Neoptera</taxon>
        <taxon>Paraneoptera</taxon>
        <taxon>Hemiptera</taxon>
        <taxon>Auchenorrhyncha</taxon>
        <taxon>Cercopoidea</taxon>
        <taxon>Clastopteridae</taxon>
        <taxon>Clastoptera</taxon>
    </lineage>
</organism>
<keyword evidence="7" id="KW-0539">Nucleus</keyword>
<feature type="region of interest" description="Disordered" evidence="8">
    <location>
        <begin position="1255"/>
        <end position="1282"/>
    </location>
</feature>
<keyword evidence="5" id="KW-0010">Activator</keyword>
<sequence>MINNFSYEKRSLKRPRLGPPDVYPQEARQKEDELTASNVKHGFATMPQLTDEFGTARNCNITASKIGSFFNAILGKKEELNTLPDLGRKRQQINPKDNFWPATARTKNAVEAWFKDLAGSKPLISLSKKAPNFNKKEEIFLLLCEYQVPMMRAAWFIKLSSAYTVAISEAKIKKRQLPDPTQEWTGTLIKFLKDQLAKLSDYYQSTNNNMMGDDQKVAFKQWQYTVQLTKHLYQDGLLERQELLQWILDLLERLRSPTPPEDGLFRLLLPLALQYLEEFVLSELLARKLSYLCARKMAQLCAGENQIAGGGSPNSPAVHNISSNSNANTQNNSNQPQNSNSLVSVQGGGAANVNSLSVTFNEYLSCPHHRDLVLGLSAIVQAVTLECPTALVWNSIGEGKSTSVLNGSPLDHLPCSPAALPMPQRTTNPHVRSQLRLGEELIKQRSLAAEGHWSCDKWQQSSAGVTTVKVLNALDALDRHSFERMDVNNSLDTLYSKIFTLPGSKEPSAGNNSSNQDDQRDSRAEYTATQDIAIVDILCQWAVSGVRYGEHRAMAVAKLLEKRQTEVTGSESDTTDDKDSVVSAPTGPPVFQSLLMKFLDSDAPVIDENSPPAVRTTFTNLVHLFAELIRHDVFSHDAYLCTLISRGDLLNVTSTGNSTPHPASNKAVTTPHTMDDESGLFDIKPTKMEPEHRMDYDDSKIDDDLDKLLQHIKEEQQNSMDAPDSPKDDPGSLVHLDNDHPGGSSDQLVKGRPSRHLLYTTHFPLPQDESSSHDCNQRHVLLYGVAKVRDEARHIVKRTSKDICKLFSKKFSIDVAEGGKVKKHSRNEFNFESTTARVQALSYFDQHVVTWQCSVTVLEMINTFASGNSNYLPVQEHVAFLFDLMELALNIDGLIDVCIQILKEVPDIEAQLLAKGSNLVRSYTPSLVLYVVGVLRRYHCCLLLSPEQTVAVFEALCRVVKHVSNPGDCCSVERCVLSHLYDLYSTCSLLKSRPHGGEPFSNAYPKIRLALYTALQPNPSNHTSTPFMMEIIKNLRRPVRIEPNWARQLSESSSNRYSFVCNVVIAVCNETDTDRLNDLGHLCAELTACCNTLSTEWLGVLMALCYSSNHASYFMDVLSQVDIHDVTIHNSLAVFTSILIARHCFSLEDFVVHVALPSLLTVCNESRGDSDADTEAGARLTCHLLLRLFKTIEVPQPALYSVGTSPHPLPSNSPVSNIKLSCDRHLLAAAHNNIQVGPVLAVLKAILVVGDAMAKRGSSGSTSKKTDITNQTSNSHHSTGKLMTSGGLGELSISHILGTSDILGGANEDLLVDLSSGRVDTSRHSLSDLAQIVLREICSQEWVLERCLQNPEELCQPDMLLDSMLSPKQAQRLLHMICYPENSNSTESNLDQKSIITNILENLDLWTLRMSWLDIQLMYKQFTPGSHDLNQWLDLVAKAAIDVFQLTAHTENDGSKRKSHSMWLVAPLISKLPSAVQGRVLKVAGQVLESGNWSSSSNTNYRNNKETSRNTPQSNLSQRHSPPLSNHQPFLSLVLTCLKGQDDQREGLLTSLHSQLSQCLQMSKDEKTKDETPKGRALMQDALLLRFSLVGGMFDTIQRNTNLTTEWAHLLVQLITYGVIDLNNNSELFSTVIDMLSTLIHSTLVCDSQSDKGDENKKHYQNLMKKLKKELGDKTSPSIQHVRQLLPLQKQVCEVIACEHSGLFTDMKGHKIAFDSTDRHGLQVSEKQRVSPWDLLEGHKNPAPLSWSWFGAVRIERKPLWYEENHRLLKYHTHSLAKPSSYFLEPLQLPPEDLDPPQEKPMKAGVVGGGMPGSGMIPGTAPDTPNSVEQSPRGAGG</sequence>
<name>A0A1B6EEZ3_9HEMI</name>
<keyword evidence="4" id="KW-0805">Transcription regulation</keyword>
<keyword evidence="6" id="KW-0804">Transcription</keyword>
<feature type="region of interest" description="Disordered" evidence="8">
    <location>
        <begin position="312"/>
        <end position="344"/>
    </location>
</feature>
<dbReference type="GO" id="GO:0003713">
    <property type="term" value="F:transcription coactivator activity"/>
    <property type="evidence" value="ECO:0007669"/>
    <property type="project" value="TreeGrafter"/>
</dbReference>
<evidence type="ECO:0000256" key="8">
    <source>
        <dbReference type="SAM" id="MobiDB-lite"/>
    </source>
</evidence>
<evidence type="ECO:0000256" key="6">
    <source>
        <dbReference type="ARBA" id="ARBA00023163"/>
    </source>
</evidence>
<dbReference type="InterPro" id="IPR051647">
    <property type="entry name" value="Mediator_comp_sub12"/>
</dbReference>
<gene>
    <name evidence="10" type="ORF">g.29570</name>
</gene>
<comment type="similarity">
    <text evidence="2">Belongs to the Mediator complex subunit 12 family.</text>
</comment>
<feature type="region of interest" description="Disordered" evidence="8">
    <location>
        <begin position="502"/>
        <end position="524"/>
    </location>
</feature>
<evidence type="ECO:0000256" key="3">
    <source>
        <dbReference type="ARBA" id="ARBA00022491"/>
    </source>
</evidence>
<dbReference type="EMBL" id="GEDC01000791">
    <property type="protein sequence ID" value="JAS36507.1"/>
    <property type="molecule type" value="Transcribed_RNA"/>
</dbReference>
<evidence type="ECO:0000256" key="4">
    <source>
        <dbReference type="ARBA" id="ARBA00023015"/>
    </source>
</evidence>
<feature type="compositionally biased region" description="Polar residues" evidence="8">
    <location>
        <begin position="1509"/>
        <end position="1525"/>
    </location>
</feature>
<dbReference type="SMART" id="SM01281">
    <property type="entry name" value="Med12"/>
    <property type="match status" value="1"/>
</dbReference>
<accession>A0A1B6EEZ3</accession>
<feature type="compositionally biased region" description="Basic and acidic residues" evidence="8">
    <location>
        <begin position="684"/>
        <end position="699"/>
    </location>
</feature>
<feature type="compositionally biased region" description="Polar residues" evidence="8">
    <location>
        <begin position="1493"/>
        <end position="1502"/>
    </location>
</feature>
<proteinExistence type="inferred from homology"/>
<dbReference type="InterPro" id="IPR021990">
    <property type="entry name" value="Mediator_Med12_LCEWAV"/>
</dbReference>
<feature type="region of interest" description="Disordered" evidence="8">
    <location>
        <begin position="1789"/>
        <end position="1837"/>
    </location>
</feature>
<feature type="compositionally biased region" description="Low complexity" evidence="8">
    <location>
        <begin position="320"/>
        <end position="341"/>
    </location>
</feature>
<feature type="compositionally biased region" description="Polar residues" evidence="8">
    <location>
        <begin position="1268"/>
        <end position="1277"/>
    </location>
</feature>
<feature type="domain" description="Mediator complex subunit Med12" evidence="9">
    <location>
        <begin position="98"/>
        <end position="158"/>
    </location>
</feature>